<organism evidence="3 4">
    <name type="scientific">Olleya sediminilitoris</name>
    <dbReference type="NCBI Taxonomy" id="2795739"/>
    <lineage>
        <taxon>Bacteria</taxon>
        <taxon>Pseudomonadati</taxon>
        <taxon>Bacteroidota</taxon>
        <taxon>Flavobacteriia</taxon>
        <taxon>Flavobacteriales</taxon>
        <taxon>Flavobacteriaceae</taxon>
    </lineage>
</organism>
<name>A0ABS1WKF6_9FLAO</name>
<dbReference type="RefSeq" id="WP_116824293.1">
    <property type="nucleotide sequence ID" value="NZ_JAEMEF010000005.1"/>
</dbReference>
<dbReference type="Gene3D" id="3.40.50.2300">
    <property type="match status" value="1"/>
</dbReference>
<dbReference type="EMBL" id="JAEMEF010000005">
    <property type="protein sequence ID" value="MBL7559612.1"/>
    <property type="molecule type" value="Genomic_DNA"/>
</dbReference>
<feature type="modified residue" description="4-aspartylphosphate" evidence="1">
    <location>
        <position position="64"/>
    </location>
</feature>
<dbReference type="InterPro" id="IPR011006">
    <property type="entry name" value="CheY-like_superfamily"/>
</dbReference>
<dbReference type="Pfam" id="PF00072">
    <property type="entry name" value="Response_reg"/>
    <property type="match status" value="1"/>
</dbReference>
<keyword evidence="4" id="KW-1185">Reference proteome</keyword>
<evidence type="ECO:0000256" key="1">
    <source>
        <dbReference type="PROSITE-ProRule" id="PRU00169"/>
    </source>
</evidence>
<evidence type="ECO:0000259" key="2">
    <source>
        <dbReference type="PROSITE" id="PS50110"/>
    </source>
</evidence>
<proteinExistence type="predicted"/>
<keyword evidence="1" id="KW-0597">Phosphoprotein</keyword>
<sequence>MNNTINLVCIIDDDLIYTFAVKKLMKMNAFSEQFLIFKNGKEALDGLTNLHKNKSTFPDLILLDINMPIMDGWQFLDACKNISLDISSPLYMTSSSIDEKDKKKSKTYDMITEYVEKPLTLDSLNKLVNQKN</sequence>
<accession>A0ABS1WKF6</accession>
<gene>
    <name evidence="3" type="ORF">JAO71_07335</name>
</gene>
<feature type="domain" description="Response regulatory" evidence="2">
    <location>
        <begin position="7"/>
        <end position="132"/>
    </location>
</feature>
<dbReference type="PANTHER" id="PTHR44520:SF2">
    <property type="entry name" value="RESPONSE REGULATOR RCP1"/>
    <property type="match status" value="1"/>
</dbReference>
<dbReference type="PROSITE" id="PS50110">
    <property type="entry name" value="RESPONSE_REGULATORY"/>
    <property type="match status" value="1"/>
</dbReference>
<dbReference type="SUPFAM" id="SSF52172">
    <property type="entry name" value="CheY-like"/>
    <property type="match status" value="1"/>
</dbReference>
<dbReference type="InterPro" id="IPR001789">
    <property type="entry name" value="Sig_transdc_resp-reg_receiver"/>
</dbReference>
<dbReference type="InterPro" id="IPR052893">
    <property type="entry name" value="TCS_response_regulator"/>
</dbReference>
<dbReference type="Proteomes" id="UP000605013">
    <property type="component" value="Unassembled WGS sequence"/>
</dbReference>
<reference evidence="3 4" key="1">
    <citation type="submission" date="2020-12" db="EMBL/GenBank/DDBJ databases">
        <title>Olleya sediminilitoris sp. nov., isolated from a tidal flat.</title>
        <authorList>
            <person name="Park S."/>
            <person name="Yoon J.-H."/>
        </authorList>
    </citation>
    <scope>NUCLEOTIDE SEQUENCE [LARGE SCALE GENOMIC DNA]</scope>
    <source>
        <strain evidence="3 4">YSTF-M6</strain>
    </source>
</reference>
<dbReference type="SMART" id="SM00448">
    <property type="entry name" value="REC"/>
    <property type="match status" value="1"/>
</dbReference>
<dbReference type="PANTHER" id="PTHR44520">
    <property type="entry name" value="RESPONSE REGULATOR RCP1-RELATED"/>
    <property type="match status" value="1"/>
</dbReference>
<comment type="caution">
    <text evidence="3">The sequence shown here is derived from an EMBL/GenBank/DDBJ whole genome shotgun (WGS) entry which is preliminary data.</text>
</comment>
<evidence type="ECO:0000313" key="3">
    <source>
        <dbReference type="EMBL" id="MBL7559612.1"/>
    </source>
</evidence>
<protein>
    <submittedName>
        <fullName evidence="3">Response regulator</fullName>
    </submittedName>
</protein>
<evidence type="ECO:0000313" key="4">
    <source>
        <dbReference type="Proteomes" id="UP000605013"/>
    </source>
</evidence>